<keyword evidence="1" id="KW-0560">Oxidoreductase</keyword>
<dbReference type="InterPro" id="IPR001509">
    <property type="entry name" value="Epimerase_deHydtase"/>
</dbReference>
<dbReference type="EMBL" id="LSBH01000002">
    <property type="protein sequence ID" value="OAQ84992.1"/>
    <property type="molecule type" value="Genomic_DNA"/>
</dbReference>
<gene>
    <name evidence="4" type="ORF">VFPBJ_03764</name>
</gene>
<comment type="caution">
    <text evidence="4">The sequence shown here is derived from an EMBL/GenBank/DDBJ whole genome shotgun (WGS) entry which is preliminary data.</text>
</comment>
<dbReference type="GO" id="GO:0016616">
    <property type="term" value="F:oxidoreductase activity, acting on the CH-OH group of donors, NAD or NADP as acceptor"/>
    <property type="evidence" value="ECO:0007669"/>
    <property type="project" value="TreeGrafter"/>
</dbReference>
<comment type="similarity">
    <text evidence="2">Belongs to the NAD(P)-dependent epimerase/dehydratase family. Dihydroflavonol-4-reductase subfamily.</text>
</comment>
<sequence length="311" mass="33940">MVQTVLVTGVSGFIAAHVVDALLRKGYNVRGTVRSEQSASGVLQTHSKYPGQVSISIVPDITAPNAFGEAVQDVDGIIHSASPFILDATDFDGQLFQPAIQGTLSILEAARKHNPRISRIVITSSFASAIDPNQGMRPGYVYAEEDWNPVTKETAASGGGVIAYLTSKTFAEQAAWNYVKDNRPNFDVTTLLPPLVYGPVIHHEVPDTSFWALADVQDVAEAHVRALEESAAAGQRYLIANSAYSYQQVCDIIRENFPQFHNLTPRGTPGARLPPVYKLDTSKAVHQLGMSFRPREETIVDTVESLRELHQ</sequence>
<accession>A0A179H4M7</accession>
<evidence type="ECO:0000313" key="4">
    <source>
        <dbReference type="EMBL" id="OAQ84992.1"/>
    </source>
</evidence>
<organism evidence="4 5">
    <name type="scientific">Purpureocillium lilacinum</name>
    <name type="common">Paecilomyces lilacinus</name>
    <dbReference type="NCBI Taxonomy" id="33203"/>
    <lineage>
        <taxon>Eukaryota</taxon>
        <taxon>Fungi</taxon>
        <taxon>Dikarya</taxon>
        <taxon>Ascomycota</taxon>
        <taxon>Pezizomycotina</taxon>
        <taxon>Sordariomycetes</taxon>
        <taxon>Hypocreomycetidae</taxon>
        <taxon>Hypocreales</taxon>
        <taxon>Ophiocordycipitaceae</taxon>
        <taxon>Purpureocillium</taxon>
    </lineage>
</organism>
<dbReference type="AlphaFoldDB" id="A0A179H4M7"/>
<dbReference type="InterPro" id="IPR036291">
    <property type="entry name" value="NAD(P)-bd_dom_sf"/>
</dbReference>
<dbReference type="PANTHER" id="PTHR10366:SF564">
    <property type="entry name" value="STEROL-4-ALPHA-CARBOXYLATE 3-DEHYDROGENASE, DECARBOXYLATING"/>
    <property type="match status" value="1"/>
</dbReference>
<name>A0A179H4M7_PURLI</name>
<evidence type="ECO:0000256" key="1">
    <source>
        <dbReference type="ARBA" id="ARBA00023002"/>
    </source>
</evidence>
<evidence type="ECO:0000259" key="3">
    <source>
        <dbReference type="Pfam" id="PF01370"/>
    </source>
</evidence>
<dbReference type="Gene3D" id="3.40.50.720">
    <property type="entry name" value="NAD(P)-binding Rossmann-like Domain"/>
    <property type="match status" value="1"/>
</dbReference>
<evidence type="ECO:0000256" key="2">
    <source>
        <dbReference type="ARBA" id="ARBA00023445"/>
    </source>
</evidence>
<feature type="domain" description="NAD-dependent epimerase/dehydratase" evidence="3">
    <location>
        <begin position="5"/>
        <end position="209"/>
    </location>
</feature>
<dbReference type="Proteomes" id="UP000078240">
    <property type="component" value="Unassembled WGS sequence"/>
</dbReference>
<proteinExistence type="inferred from homology"/>
<dbReference type="CDD" id="cd05227">
    <property type="entry name" value="AR_SDR_e"/>
    <property type="match status" value="1"/>
</dbReference>
<protein>
    <submittedName>
        <fullName evidence="4">Cinnamoyl-CoA reductase</fullName>
    </submittedName>
</protein>
<dbReference type="InterPro" id="IPR050425">
    <property type="entry name" value="NAD(P)_dehydrat-like"/>
</dbReference>
<reference evidence="4 5" key="1">
    <citation type="submission" date="2016-01" db="EMBL/GenBank/DDBJ databases">
        <title>Biosynthesis of antibiotic leucinostatins and their inhibition on Phytophthora in bio-control Purpureocillium lilacinum.</title>
        <authorList>
            <person name="Wang G."/>
            <person name="Liu Z."/>
            <person name="Lin R."/>
            <person name="Li E."/>
            <person name="Mao Z."/>
            <person name="Ling J."/>
            <person name="Yin W."/>
            <person name="Xie B."/>
        </authorList>
    </citation>
    <scope>NUCLEOTIDE SEQUENCE [LARGE SCALE GENOMIC DNA]</scope>
    <source>
        <strain evidence="4">PLBJ-1</strain>
    </source>
</reference>
<evidence type="ECO:0000313" key="5">
    <source>
        <dbReference type="Proteomes" id="UP000078240"/>
    </source>
</evidence>
<dbReference type="SUPFAM" id="SSF51735">
    <property type="entry name" value="NAD(P)-binding Rossmann-fold domains"/>
    <property type="match status" value="1"/>
</dbReference>
<dbReference type="PANTHER" id="PTHR10366">
    <property type="entry name" value="NAD DEPENDENT EPIMERASE/DEHYDRATASE"/>
    <property type="match status" value="1"/>
</dbReference>
<dbReference type="Pfam" id="PF01370">
    <property type="entry name" value="Epimerase"/>
    <property type="match status" value="1"/>
</dbReference>